<proteinExistence type="predicted"/>
<keyword evidence="2" id="KW-1185">Reference proteome</keyword>
<evidence type="ECO:0000313" key="2">
    <source>
        <dbReference type="Proteomes" id="UP000199213"/>
    </source>
</evidence>
<organism evidence="1 2">
    <name type="scientific">Actinopolyspora mzabensis</name>
    <dbReference type="NCBI Taxonomy" id="995066"/>
    <lineage>
        <taxon>Bacteria</taxon>
        <taxon>Bacillati</taxon>
        <taxon>Actinomycetota</taxon>
        <taxon>Actinomycetes</taxon>
        <taxon>Actinopolysporales</taxon>
        <taxon>Actinopolysporaceae</taxon>
        <taxon>Actinopolyspora</taxon>
    </lineage>
</organism>
<dbReference type="AlphaFoldDB" id="A0A1G8Z3M6"/>
<name>A0A1G8Z3M6_ACTMZ</name>
<accession>A0A1G8Z3M6</accession>
<evidence type="ECO:0000313" key="1">
    <source>
        <dbReference type="EMBL" id="SDK09722.1"/>
    </source>
</evidence>
<reference evidence="2" key="1">
    <citation type="submission" date="2016-10" db="EMBL/GenBank/DDBJ databases">
        <authorList>
            <person name="Varghese N."/>
            <person name="Submissions S."/>
        </authorList>
    </citation>
    <scope>NUCLEOTIDE SEQUENCE [LARGE SCALE GENOMIC DNA]</scope>
    <source>
        <strain evidence="2">DSM 45460</strain>
    </source>
</reference>
<sequence length="41" mass="4658">MSYRPINLAAVIGSVRNGRFGPTVANWFFGRSRIREVCFPD</sequence>
<dbReference type="EMBL" id="FNFM01000004">
    <property type="protein sequence ID" value="SDK09722.1"/>
    <property type="molecule type" value="Genomic_DNA"/>
</dbReference>
<gene>
    <name evidence="1" type="ORF">SAMN04487820_104218</name>
</gene>
<dbReference type="Proteomes" id="UP000199213">
    <property type="component" value="Unassembled WGS sequence"/>
</dbReference>
<protein>
    <submittedName>
        <fullName evidence="1">Uncharacterized protein</fullName>
    </submittedName>
</protein>